<keyword evidence="2 12" id="KW-0812">Transmembrane</keyword>
<keyword evidence="9" id="KW-0325">Glycoprotein</keyword>
<feature type="disulfide bond" evidence="10">
    <location>
        <begin position="2762"/>
        <end position="2772"/>
    </location>
</feature>
<dbReference type="PANTHER" id="PTHR19331">
    <property type="entry name" value="SCAVENGER RECEPTOR DOMAIN-CONTAINING"/>
    <property type="match status" value="1"/>
</dbReference>
<keyword evidence="7 10" id="KW-1015">Disulfide bond</keyword>
<feature type="region of interest" description="Disordered" evidence="11">
    <location>
        <begin position="3286"/>
        <end position="3344"/>
    </location>
</feature>
<keyword evidence="3 13" id="KW-0732">Signal</keyword>
<feature type="domain" description="SRCR" evidence="14">
    <location>
        <begin position="2811"/>
        <end position="2920"/>
    </location>
</feature>
<feature type="domain" description="SRCR" evidence="14">
    <location>
        <begin position="2019"/>
        <end position="2124"/>
    </location>
</feature>
<feature type="domain" description="SRCR" evidence="14">
    <location>
        <begin position="1023"/>
        <end position="1126"/>
    </location>
</feature>
<feature type="disulfide bond" evidence="10">
    <location>
        <begin position="3108"/>
        <end position="3118"/>
    </location>
</feature>
<feature type="disulfide bond" evidence="10">
    <location>
        <begin position="1538"/>
        <end position="1548"/>
    </location>
</feature>
<evidence type="ECO:0000256" key="2">
    <source>
        <dbReference type="ARBA" id="ARBA00022692"/>
    </source>
</evidence>
<feature type="domain" description="SRCR" evidence="14">
    <location>
        <begin position="2243"/>
        <end position="2349"/>
    </location>
</feature>
<evidence type="ECO:0000256" key="6">
    <source>
        <dbReference type="ARBA" id="ARBA00023136"/>
    </source>
</evidence>
<dbReference type="InParanoid" id="A0A1X7URA2"/>
<dbReference type="SMART" id="SM00202">
    <property type="entry name" value="SR"/>
    <property type="match status" value="28"/>
</dbReference>
<feature type="compositionally biased region" description="Polar residues" evidence="11">
    <location>
        <begin position="3324"/>
        <end position="3344"/>
    </location>
</feature>
<dbReference type="InterPro" id="IPR036772">
    <property type="entry name" value="SRCR-like_dom_sf"/>
</dbReference>
<feature type="disulfide bond" evidence="10">
    <location>
        <begin position="653"/>
        <end position="663"/>
    </location>
</feature>
<evidence type="ECO:0000256" key="1">
    <source>
        <dbReference type="ARBA" id="ARBA00004167"/>
    </source>
</evidence>
<feature type="region of interest" description="Disordered" evidence="11">
    <location>
        <begin position="3359"/>
        <end position="3379"/>
    </location>
</feature>
<dbReference type="PRINTS" id="PR00258">
    <property type="entry name" value="SPERACTRCPTR"/>
</dbReference>
<feature type="disulfide bond" evidence="10">
    <location>
        <begin position="1424"/>
        <end position="1434"/>
    </location>
</feature>
<dbReference type="Pfam" id="PF00530">
    <property type="entry name" value="SRCR"/>
    <property type="match status" value="28"/>
</dbReference>
<dbReference type="PANTHER" id="PTHR19331:SF465">
    <property type="entry name" value="EGG PEPTIDE SPERACT RECEPTOR"/>
    <property type="match status" value="1"/>
</dbReference>
<feature type="domain" description="SRCR" evidence="14">
    <location>
        <begin position="1246"/>
        <end position="1345"/>
    </location>
</feature>
<feature type="signal peptide" evidence="13">
    <location>
        <begin position="1"/>
        <end position="20"/>
    </location>
</feature>
<feature type="disulfide bond" evidence="10">
    <location>
        <begin position="97"/>
        <end position="107"/>
    </location>
</feature>
<feature type="domain" description="SRCR" evidence="14">
    <location>
        <begin position="2475"/>
        <end position="2582"/>
    </location>
</feature>
<feature type="disulfide bond" evidence="10">
    <location>
        <begin position="2552"/>
        <end position="2562"/>
    </location>
</feature>
<feature type="domain" description="SRCR" evidence="14">
    <location>
        <begin position="2133"/>
        <end position="2233"/>
    </location>
</feature>
<evidence type="ECO:0000259" key="14">
    <source>
        <dbReference type="PROSITE" id="PS50287"/>
    </source>
</evidence>
<dbReference type="OrthoDB" id="6128208at2759"/>
<feature type="domain" description="SRCR" evidence="14">
    <location>
        <begin position="1579"/>
        <end position="1684"/>
    </location>
</feature>
<feature type="domain" description="SRCR" evidence="14">
    <location>
        <begin position="1802"/>
        <end position="1903"/>
    </location>
</feature>
<feature type="disulfide bond" evidence="10">
    <location>
        <begin position="2315"/>
        <end position="2325"/>
    </location>
</feature>
<feature type="transmembrane region" description="Helical" evidence="12">
    <location>
        <begin position="3174"/>
        <end position="3200"/>
    </location>
</feature>
<organism evidence="15">
    <name type="scientific">Amphimedon queenslandica</name>
    <name type="common">Sponge</name>
    <dbReference type="NCBI Taxonomy" id="400682"/>
    <lineage>
        <taxon>Eukaryota</taxon>
        <taxon>Metazoa</taxon>
        <taxon>Porifera</taxon>
        <taxon>Demospongiae</taxon>
        <taxon>Heteroscleromorpha</taxon>
        <taxon>Haplosclerida</taxon>
        <taxon>Niphatidae</taxon>
        <taxon>Amphimedon</taxon>
    </lineage>
</organism>
<feature type="compositionally biased region" description="Low complexity" evidence="11">
    <location>
        <begin position="3246"/>
        <end position="3268"/>
    </location>
</feature>
<comment type="subcellular location">
    <subcellularLocation>
        <location evidence="1">Membrane</location>
        <topology evidence="1">Single-pass membrane protein</topology>
    </subcellularLocation>
</comment>
<feature type="domain" description="SRCR" evidence="14">
    <location>
        <begin position="585"/>
        <end position="683"/>
    </location>
</feature>
<evidence type="ECO:0000313" key="15">
    <source>
        <dbReference type="EnsemblMetazoa" id="Aqu2.1.30303_001"/>
    </source>
</evidence>
<feature type="disulfide bond" evidence="10">
    <location>
        <begin position="986"/>
        <end position="996"/>
    </location>
</feature>
<feature type="disulfide bond" evidence="10">
    <location>
        <begin position="1095"/>
        <end position="1105"/>
    </location>
</feature>
<protein>
    <recommendedName>
        <fullName evidence="14">SRCR domain-containing protein</fullName>
    </recommendedName>
</protein>
<feature type="domain" description="SRCR" evidence="14">
    <location>
        <begin position="29"/>
        <end position="128"/>
    </location>
</feature>
<feature type="domain" description="SRCR" evidence="14">
    <location>
        <begin position="2358"/>
        <end position="2463"/>
    </location>
</feature>
<feature type="disulfide bond" evidence="10">
    <location>
        <begin position="1871"/>
        <end position="1881"/>
    </location>
</feature>
<feature type="domain" description="SRCR" evidence="14">
    <location>
        <begin position="914"/>
        <end position="1018"/>
    </location>
</feature>
<feature type="domain" description="SRCR" evidence="14">
    <location>
        <begin position="2929"/>
        <end position="3029"/>
    </location>
</feature>
<evidence type="ECO:0000256" key="8">
    <source>
        <dbReference type="ARBA" id="ARBA00023170"/>
    </source>
</evidence>
<feature type="domain" description="SRCR" evidence="14">
    <location>
        <begin position="356"/>
        <end position="461"/>
    </location>
</feature>
<evidence type="ECO:0000256" key="13">
    <source>
        <dbReference type="SAM" id="SignalP"/>
    </source>
</evidence>
<feature type="disulfide bond" evidence="10">
    <location>
        <begin position="430"/>
        <end position="440"/>
    </location>
</feature>
<feature type="domain" description="SRCR" evidence="14">
    <location>
        <begin position="1133"/>
        <end position="1240"/>
    </location>
</feature>
<feature type="domain" description="SRCR" evidence="14">
    <location>
        <begin position="1909"/>
        <end position="2010"/>
    </location>
</feature>
<feature type="domain" description="SRCR" evidence="14">
    <location>
        <begin position="245"/>
        <end position="348"/>
    </location>
</feature>
<feature type="disulfide bond" evidence="10">
    <location>
        <begin position="2203"/>
        <end position="2213"/>
    </location>
</feature>
<evidence type="ECO:0000256" key="9">
    <source>
        <dbReference type="ARBA" id="ARBA00023180"/>
    </source>
</evidence>
<feature type="chain" id="PRO_5011965282" description="SRCR domain-containing protein" evidence="13">
    <location>
        <begin position="21"/>
        <end position="3432"/>
    </location>
</feature>
<evidence type="ECO:0000256" key="4">
    <source>
        <dbReference type="ARBA" id="ARBA00022737"/>
    </source>
</evidence>
<dbReference type="EnsemblMetazoa" id="Aqu2.1.30303_001">
    <property type="protein sequence ID" value="Aqu2.1.30303_001"/>
    <property type="gene ID" value="Aqu2.1.30303"/>
</dbReference>
<sequence>MEKIFLSFLVLLLSGNGANSESCSNQGDIRLTNGTYGNVQICYNNTWGLICDHDWDLKDGNVVCNELQYQRALSVSYSSHYGPGSTEDHIWMDNVNCNGNENRLQDCPFKGWGIHDCNHGDAAGVRCKGNITSPQDFNVRIQGQSNSGRVEVYRNNQWTPVCMEDWSRSFGTVVCRQTSFTAYFNTHPSNTPTSGLHLTGLVCSGAEQNLLGCNRTNVGSVNKDCHNAVITCATSSSSYLIANDVDIIGGNTKWDGIVRILYQKTWGPLCVNDIWPQTAAQAVCYQLGYSVGVANLSTSIEVPGGGNTVWTANVSCVGWEGSIGACNGAQWSNVSNENCSSFASVICSDSPQALNVRLSGGSQLEEGRVEIYFGDSWGTVCDDGWSISSANVVCRQLGYMYATEAVVTLPRDSPQFGEGSGSIWMNEVHCFGNEASLSDCPFAGWGVHNCDHGEDAGVVCGNTSTAAPPVLMVRLGNSNGTYSGRVEVKRDNESTWGTVCDDGWDLIDAEVICQQLFSTNAVAAYSSAHFGPASDSVPILLDEVSCSPGMMTLSQCVSNDYGVHDCTHEEDASVSCSSGCASRLNRTFSSDQYEWEGLVEVNREGQWRPVCDDDWDKNDGHVVCRQLGYPSALAVRIQQNTGGSDFSLSNLQCNGVEESLCLCPAIREKINCGPYEGAFVACAFENPIQVRLIGDRVPWVGRVEAKLNNIPGQLCSQGWTDNNYKTLCRQLGYKGLVSIVDDGQNSYTRYIGRSGPYWLRDLACTENKSNLFDCTWMDYRVADCSGGYGVTVFCDPGSEAPSFNPIKLVGGESIYDGRLEILYKGVWGTICRDSWSREDSIVACRELGFGPPLGHLVDVNSDKVGLILLDAVNCSGQETKLSQCPSQGWNVHNCDHAKDIRISCSALNQPGLKVSLSSASTPNSGQLLVNYSGIVGVVCGDGWSRSSANVACRQLGYGGVESHGTEPNTSWTGSDSPWYWIQSIECDGNEDSLTDCSVSVLGSYTECASNRIASLTCSAGASLRLVGGPSPTEGILQIFIGGSWGTICQRGWGKKSADVACRLLGYTRSVETVNGFKYLSPEVGSLPIWLDEVKCNGDERSLLDCPRGPIGTHACGHGSDIGLICTSIPNYPVRLVSNPSNASNGVVQIYHENTWGSVCNATLFTPNDARVVCGSLGFTLGPDCPSGTCASNTDSSPSLIPVWSSSMNCGGSSASVSDCGVVFGTHSCVHHTQDVNVRCISHNYPVRLSGGFNSSEGRLEVFVSSRWTPVCHKNFDSNDAYVVCSQLGYKGVEEIVEESVFGSDGIFLLSDVQCNGTEDSLSQCGFKVNTVNGFEDCTSVGIRCTTRSPNGLRPIRLVGGAGAGRLEVYNGSSWGSVCNLDWSVEDSKTVCRDLGYSVEPLPITVDYRSFGRGGGPIKISRISCKGNESHFRDCLFASNVSGCGHDNDVAVVCQGSESCTDFSLRLVGGASDLIGRLEMCYRGHWGTVCGDSTGSSSSSIASVSCRQLGYSPTEGRVLPYDEFYEKRQGVIWLGGVSCRGNESRLIDCSHLPVGRLSDGCSGHFQDMILQCQASTEFKIRVRGNQNSFITSGRGRVEVQYNGLWGTVCDTQWDLNAATVVCREMGWGRAVRPSFASEFGQTWGPIWMDFVRCRGDETSLEKCGHTGWGLVSSCTHRNDAGVVCTNSTGAVSISVQLSGGVVSVQYNGEWGLVCYDGWDYRDATVACKELGYESVYSIGSSPHRPNVSPNPPTVWLSKIHCQGNESSLSQCIYGWGSFNCSSHEGYATLSCSNSDPSSLPIATRLANGTSASNGIISIRYGGVWGRVCSSHWTIRDANIVCRGLGYSRAKGLKILDVSYSNLDPIWMDNVQCIGNENHLQDCYFDGWGHHTHQTTCKSMFVSCKNENFDLKLYNRQNDNSGLLQVYYSGGWGFVCDSDWSLHNSHVACKQLGFGSAESSYTLSTPPVRGLVLMDVVKCTGAESRFVDCPFKGWGYARARCNGSNYVGAVCSNHGNSEMNLRLIGSDSETKGLVQVQYSGRWGYVCGNYWGDFEAKVICNQLGLYPPPVGYSSVSFTAYRPEPSDTVWLDNVQCSGGEERFSECHHDEIGTHSCSVSSPVGAVDCNYKDPNQFSVRLVGGASPNEGRVQVYYNGWKSVCGSGWGFRDARVVCRQLGYGDALNVPTSSLYGIRRPDELSIMDNVQCSGEESLLKNCDHTFGNLECSVTNVASAICTDVSHPVVTTVRLNPSSSPSTGTVQVLYNGSWGSVCSNGWDINDAHVACRQLGYPSAVRTGLSVLFSLEPVSDSPIWLSGVNCEGTESSIGQCLIERGWGDVGSGCTHSFDVAVECTEPKSSNLSIRLISGGVPYKGRIQVLMNGTWAGVCGDKFRATNGNVVCRQLGYSRSLIAFNGSEHYSSFLPDELVLLSGLNCIGTEGSLIDCPTTVSTLISEGECKVGPANVICDVAPQIPTPPNSTRLVDVSLSGYKGKLFVYDGSTWGTVCDDFIFTKPVIGKVVCRSIGYAGPTQIFGESDGLYPNEFSITDPIHLDDVQCNGNERSIFDCPHTTETAGCEHAEDVSIECSSIRLDSVRARLTDIRSGIVEVLYGDQWSYVCVTNNDWSLPEANVVCRELGYTGASSAYTTSEYEIQPGALIDGVNCTGNETRLSHCIINEWNVTKDCSSFAGAECIVTMDSVRLVGGVSSNEGRVEILRNGVSSSVCDEGWGLPDAEVICRVLGYPRASRTLAGSWFGKGEGAVWSGVDCTGNEASLSFCPNNTGSTSSACNSHSNDASVVCSSSSSVSQTFLCADGDVRLTKNGMILEGQSQGRLEICVGGEWGRVCIGGWGYEEAALVCRQLGFRVEGASRISSSQFGFGYRPILIDTLQCTGLESSLLQCGHTLLAPGTYDQSCDSTQDVAVSCQTVVSSPVRIRLVGGNVEWAGRVEIHLPDNAMWGRVCDDGWSLASARVVCRQLGYGYAIGATIGTTFGRGSRSLGYGRVTCVGLESGLSNCYHDNQLSCDISHVAGAVCSDTPTPPNVRLRLLSNGNKPEGILQVYFAEKWGRVCTTSGWSLTTADIACHHLGEGLAVSTMGVSTSSQDSFFWLSGVRCFGNETRLQECQHLGWGYAGEECYEGSTSVWLNCSGNSNTQTSTSIPTLTATPSAGPVEPGASSLPVLAVISPTIAAILLFTCLIIVSILFYINHRKHKGRMYRISSPDEGMEVQERGIPKKRKKNVVISPSKASQLHLLSSEAMSPPMSPSYSKSSSLTRSEQRLDVSMMTITSELINSTAPNDSTSPETTDYNSPPFSPTRIESTMPPSPSPTPANNDSITLTPQPNLNSSTRSNEPLTLDAALHTDSSLSTSFSTYDKPPLTSSSSLSSGRYADLDVLSSQHNAAKRASMVSSSGSNSRAQYATIQEVMPRKISVNTETTTV</sequence>
<dbReference type="FunFam" id="3.10.250.10:FF:000001">
    <property type="entry name" value="Lysyl oxidase 4 isoform X1"/>
    <property type="match status" value="5"/>
</dbReference>
<feature type="disulfide bond" evidence="10">
    <location>
        <begin position="1652"/>
        <end position="1662"/>
    </location>
</feature>
<feature type="domain" description="SRCR" evidence="14">
    <location>
        <begin position="1355"/>
        <end position="1454"/>
    </location>
</feature>
<feature type="domain" description="SRCR" evidence="14">
    <location>
        <begin position="1464"/>
        <end position="1572"/>
    </location>
</feature>
<feature type="domain" description="SRCR" evidence="14">
    <location>
        <begin position="139"/>
        <end position="233"/>
    </location>
</feature>
<evidence type="ECO:0000256" key="10">
    <source>
        <dbReference type="PROSITE-ProRule" id="PRU00196"/>
    </source>
</evidence>
<accession>A0A1X7URA2</accession>
<feature type="disulfide bond" evidence="10">
    <location>
        <begin position="2719"/>
        <end position="2783"/>
    </location>
</feature>
<feature type="domain" description="SRCR" evidence="14">
    <location>
        <begin position="1681"/>
        <end position="1791"/>
    </location>
</feature>
<feature type="disulfide bond" evidence="10">
    <location>
        <begin position="2658"/>
        <end position="2668"/>
    </location>
</feature>
<feature type="domain" description="SRCR" evidence="14">
    <location>
        <begin position="690"/>
        <end position="795"/>
    </location>
</feature>
<feature type="disulfide bond" evidence="10">
    <location>
        <begin position="1977"/>
        <end position="1987"/>
    </location>
</feature>
<keyword evidence="5 12" id="KW-1133">Transmembrane helix</keyword>
<feature type="compositionally biased region" description="Polar residues" evidence="11">
    <location>
        <begin position="3286"/>
        <end position="3304"/>
    </location>
</feature>
<keyword evidence="4" id="KW-0677">Repeat</keyword>
<comment type="caution">
    <text evidence="10">Lacks conserved residue(s) required for the propagation of feature annotation.</text>
</comment>
<feature type="disulfide bond" evidence="10">
    <location>
        <begin position="1760"/>
        <end position="1770"/>
    </location>
</feature>
<feature type="disulfide bond" evidence="10">
    <location>
        <begin position="2885"/>
        <end position="2895"/>
    </location>
</feature>
<reference evidence="15" key="1">
    <citation type="submission" date="2017-05" db="UniProtKB">
        <authorList>
            <consortium name="EnsemblMetazoa"/>
        </authorList>
    </citation>
    <scope>IDENTIFICATION</scope>
</reference>
<feature type="domain" description="SRCR" evidence="14">
    <location>
        <begin position="3039"/>
        <end position="3142"/>
    </location>
</feature>
<feature type="disulfide bond" evidence="10">
    <location>
        <begin position="203"/>
        <end position="213"/>
    </location>
</feature>
<feature type="domain" description="SRCR" evidence="14">
    <location>
        <begin position="2694"/>
        <end position="2795"/>
    </location>
</feature>
<dbReference type="InterPro" id="IPR001190">
    <property type="entry name" value="SRCR"/>
</dbReference>
<evidence type="ECO:0000256" key="5">
    <source>
        <dbReference type="ARBA" id="ARBA00022989"/>
    </source>
</evidence>
<dbReference type="Gene3D" id="3.10.250.10">
    <property type="entry name" value="SRCR-like domain"/>
    <property type="match status" value="28"/>
</dbReference>
<feature type="disulfide bond" evidence="10">
    <location>
        <begin position="1314"/>
        <end position="1324"/>
    </location>
</feature>
<evidence type="ECO:0000256" key="7">
    <source>
        <dbReference type="ARBA" id="ARBA00023157"/>
    </source>
</evidence>
<feature type="disulfide bond" evidence="10">
    <location>
        <begin position="2092"/>
        <end position="2102"/>
    </location>
</feature>
<dbReference type="SUPFAM" id="SSF56487">
    <property type="entry name" value="SRCR-like"/>
    <property type="match status" value="28"/>
</dbReference>
<feature type="domain" description="SRCR" evidence="14">
    <location>
        <begin position="473"/>
        <end position="577"/>
    </location>
</feature>
<feature type="disulfide bond" evidence="10">
    <location>
        <begin position="2430"/>
        <end position="2440"/>
    </location>
</feature>
<feature type="disulfide bond" evidence="10">
    <location>
        <begin position="764"/>
        <end position="774"/>
    </location>
</feature>
<evidence type="ECO:0000256" key="12">
    <source>
        <dbReference type="SAM" id="Phobius"/>
    </source>
</evidence>
<feature type="region of interest" description="Disordered" evidence="11">
    <location>
        <begin position="3245"/>
        <end position="3270"/>
    </location>
</feature>
<feature type="disulfide bond" evidence="10">
    <location>
        <begin position="546"/>
        <end position="556"/>
    </location>
</feature>
<feature type="disulfide bond" evidence="10">
    <location>
        <begin position="316"/>
        <end position="326"/>
    </location>
</feature>
<dbReference type="FunFam" id="3.10.250.10:FF:000007">
    <property type="entry name" value="Soluble scavenger receptor cysteine-rich domain-containing protein SSC5D"/>
    <property type="match status" value="3"/>
</dbReference>
<evidence type="ECO:0000256" key="11">
    <source>
        <dbReference type="SAM" id="MobiDB-lite"/>
    </source>
</evidence>
<feature type="disulfide bond" evidence="10">
    <location>
        <begin position="874"/>
        <end position="884"/>
    </location>
</feature>
<dbReference type="PROSITE" id="PS00420">
    <property type="entry name" value="SRCR_1"/>
    <property type="match status" value="5"/>
</dbReference>
<dbReference type="GO" id="GO:0016020">
    <property type="term" value="C:membrane"/>
    <property type="evidence" value="ECO:0007669"/>
    <property type="project" value="UniProtKB-SubCell"/>
</dbReference>
<feature type="disulfide bond" evidence="10">
    <location>
        <begin position="3000"/>
        <end position="3010"/>
    </location>
</feature>
<keyword evidence="6 12" id="KW-0472">Membrane</keyword>
<dbReference type="eggNOG" id="ENOG502QQ5W">
    <property type="taxonomic scope" value="Eukaryota"/>
</dbReference>
<feature type="domain" description="SRCR" evidence="14">
    <location>
        <begin position="2584"/>
        <end position="2688"/>
    </location>
</feature>
<name>A0A1X7URA2_AMPQE</name>
<keyword evidence="8" id="KW-0675">Receptor</keyword>
<dbReference type="PROSITE" id="PS50287">
    <property type="entry name" value="SRCR_2"/>
    <property type="match status" value="28"/>
</dbReference>
<evidence type="ECO:0000256" key="3">
    <source>
        <dbReference type="ARBA" id="ARBA00022729"/>
    </source>
</evidence>
<proteinExistence type="predicted"/>
<feature type="domain" description="SRCR" evidence="14">
    <location>
        <begin position="806"/>
        <end position="905"/>
    </location>
</feature>
<feature type="disulfide bond" evidence="10">
    <location>
        <begin position="1209"/>
        <end position="1219"/>
    </location>
</feature>
<dbReference type="FunFam" id="3.10.250.10:FF:000016">
    <property type="entry name" value="Scavenger receptor cysteine-rich protein type 12"/>
    <property type="match status" value="17"/>
</dbReference>